<feature type="non-terminal residue" evidence="3">
    <location>
        <position position="150"/>
    </location>
</feature>
<sequence length="150" mass="15831">MYKVLALVAVFGCAVLAQGQGEQEPPFLTGIPAALKQEFIAIQNNGQLSDNQADAQTKAWAKKLPAAQKKQFDDIESKGAAAEKEGRAKQAAAIAKLSAAAKGFDAKLQAIADNKDLPRAKKGEQMEALQKSIPANVGAELQGVFQQLQG</sequence>
<gene>
    <name evidence="3" type="ORF">MSPICULIGERA_LOCUS24536</name>
</gene>
<feature type="chain" id="PRO_5041369203" description="SXP/RAL-2 family protein Ani s 5-like cation-binding domain-containing protein" evidence="1">
    <location>
        <begin position="20"/>
        <end position="150"/>
    </location>
</feature>
<name>A0AA36DG13_9BILA</name>
<accession>A0AA36DG13</accession>
<evidence type="ECO:0000313" key="4">
    <source>
        <dbReference type="Proteomes" id="UP001177023"/>
    </source>
</evidence>
<dbReference type="PANTHER" id="PTHR21593:SF36">
    <property type="entry name" value="DUF148 DOMAIN-CONTAINING PROTEIN-RELATED"/>
    <property type="match status" value="1"/>
</dbReference>
<proteinExistence type="predicted"/>
<dbReference type="AlphaFoldDB" id="A0AA36DG13"/>
<feature type="signal peptide" evidence="1">
    <location>
        <begin position="1"/>
        <end position="19"/>
    </location>
</feature>
<reference evidence="3" key="1">
    <citation type="submission" date="2023-06" db="EMBL/GenBank/DDBJ databases">
        <authorList>
            <person name="Delattre M."/>
        </authorList>
    </citation>
    <scope>NUCLEOTIDE SEQUENCE</scope>
    <source>
        <strain evidence="3">AF72</strain>
    </source>
</reference>
<keyword evidence="4" id="KW-1185">Reference proteome</keyword>
<organism evidence="3 4">
    <name type="scientific">Mesorhabditis spiculigera</name>
    <dbReference type="NCBI Taxonomy" id="96644"/>
    <lineage>
        <taxon>Eukaryota</taxon>
        <taxon>Metazoa</taxon>
        <taxon>Ecdysozoa</taxon>
        <taxon>Nematoda</taxon>
        <taxon>Chromadorea</taxon>
        <taxon>Rhabditida</taxon>
        <taxon>Rhabditina</taxon>
        <taxon>Rhabditomorpha</taxon>
        <taxon>Rhabditoidea</taxon>
        <taxon>Rhabditidae</taxon>
        <taxon>Mesorhabditinae</taxon>
        <taxon>Mesorhabditis</taxon>
    </lineage>
</organism>
<comment type="caution">
    <text evidence="3">The sequence shown here is derived from an EMBL/GenBank/DDBJ whole genome shotgun (WGS) entry which is preliminary data.</text>
</comment>
<evidence type="ECO:0000256" key="1">
    <source>
        <dbReference type="SAM" id="SignalP"/>
    </source>
</evidence>
<dbReference type="Proteomes" id="UP001177023">
    <property type="component" value="Unassembled WGS sequence"/>
</dbReference>
<dbReference type="Pfam" id="PF02520">
    <property type="entry name" value="ANIS5_cation-bd"/>
    <property type="match status" value="1"/>
</dbReference>
<protein>
    <recommendedName>
        <fullName evidence="2">SXP/RAL-2 family protein Ani s 5-like cation-binding domain-containing protein</fullName>
    </recommendedName>
</protein>
<feature type="domain" description="SXP/RAL-2 family protein Ani s 5-like cation-binding" evidence="2">
    <location>
        <begin position="36"/>
        <end position="138"/>
    </location>
</feature>
<evidence type="ECO:0000313" key="3">
    <source>
        <dbReference type="EMBL" id="CAJ0586532.1"/>
    </source>
</evidence>
<dbReference type="InterPro" id="IPR003677">
    <property type="entry name" value="ANIS5_cation-bd"/>
</dbReference>
<keyword evidence="1" id="KW-0732">Signal</keyword>
<dbReference type="InterPro" id="IPR052823">
    <property type="entry name" value="SXP/RAL-2_related"/>
</dbReference>
<dbReference type="EMBL" id="CATQJA010002708">
    <property type="protein sequence ID" value="CAJ0586532.1"/>
    <property type="molecule type" value="Genomic_DNA"/>
</dbReference>
<evidence type="ECO:0000259" key="2">
    <source>
        <dbReference type="Pfam" id="PF02520"/>
    </source>
</evidence>
<dbReference type="PANTHER" id="PTHR21593">
    <property type="entry name" value="PRION-LIKE- Q/N-RICH -DOMAIN-BEARING PROTEIN PROTEIN"/>
    <property type="match status" value="1"/>
</dbReference>